<feature type="chain" id="PRO_5016860948" description="DUF3617 family protein" evidence="1">
    <location>
        <begin position="22"/>
        <end position="157"/>
    </location>
</feature>
<accession>A0A369TN96</accession>
<organism evidence="2 3">
    <name type="scientific">Thalassococcus profundi</name>
    <dbReference type="NCBI Taxonomy" id="2282382"/>
    <lineage>
        <taxon>Bacteria</taxon>
        <taxon>Pseudomonadati</taxon>
        <taxon>Pseudomonadota</taxon>
        <taxon>Alphaproteobacteria</taxon>
        <taxon>Rhodobacterales</taxon>
        <taxon>Roseobacteraceae</taxon>
        <taxon>Thalassococcus</taxon>
    </lineage>
</organism>
<evidence type="ECO:0000313" key="3">
    <source>
        <dbReference type="Proteomes" id="UP000253977"/>
    </source>
</evidence>
<keyword evidence="1" id="KW-0732">Signal</keyword>
<dbReference type="OrthoDB" id="7876140at2"/>
<reference evidence="2 3" key="1">
    <citation type="submission" date="2018-07" db="EMBL/GenBank/DDBJ databases">
        <title>Thalassococcus profundi sp. nov., a marine bacterium isolated from deep seawater of Okinawa Trough.</title>
        <authorList>
            <person name="Yu M."/>
        </authorList>
    </citation>
    <scope>NUCLEOTIDE SEQUENCE [LARGE SCALE GENOMIC DNA]</scope>
    <source>
        <strain evidence="2 3">WRAS1</strain>
    </source>
</reference>
<dbReference type="Proteomes" id="UP000253977">
    <property type="component" value="Unassembled WGS sequence"/>
</dbReference>
<evidence type="ECO:0008006" key="4">
    <source>
        <dbReference type="Google" id="ProtNLM"/>
    </source>
</evidence>
<gene>
    <name evidence="2" type="ORF">DU478_07175</name>
</gene>
<sequence>MRGAVAVIAAVMAACPPAGFAQGNAGDFSGRLSGNGGNAQLGIRQAPVQDEIALSCRFGIECLEAEGCVAGGFSATLDGRAGGMDAQSMTVQAELAFEAGTVEMLGVMDSGAMSLSGGPFEARHLLTRAPDGATRYTVHYTDGPMVVSYLGQCEARQ</sequence>
<protein>
    <recommendedName>
        <fullName evidence="4">DUF3617 family protein</fullName>
    </recommendedName>
</protein>
<dbReference type="AlphaFoldDB" id="A0A369TN96"/>
<evidence type="ECO:0000313" key="2">
    <source>
        <dbReference type="EMBL" id="RDD66728.1"/>
    </source>
</evidence>
<dbReference type="RefSeq" id="WP_114510274.1">
    <property type="nucleotide sequence ID" value="NZ_QPMK01000004.1"/>
</dbReference>
<evidence type="ECO:0000256" key="1">
    <source>
        <dbReference type="SAM" id="SignalP"/>
    </source>
</evidence>
<dbReference type="PROSITE" id="PS51257">
    <property type="entry name" value="PROKAR_LIPOPROTEIN"/>
    <property type="match status" value="1"/>
</dbReference>
<keyword evidence="3" id="KW-1185">Reference proteome</keyword>
<proteinExistence type="predicted"/>
<name>A0A369TN96_9RHOB</name>
<dbReference type="EMBL" id="QPMK01000004">
    <property type="protein sequence ID" value="RDD66728.1"/>
    <property type="molecule type" value="Genomic_DNA"/>
</dbReference>
<comment type="caution">
    <text evidence="2">The sequence shown here is derived from an EMBL/GenBank/DDBJ whole genome shotgun (WGS) entry which is preliminary data.</text>
</comment>
<feature type="signal peptide" evidence="1">
    <location>
        <begin position="1"/>
        <end position="21"/>
    </location>
</feature>